<dbReference type="InterPro" id="IPR014914">
    <property type="entry name" value="RES_dom"/>
</dbReference>
<sequence length="216" mass="25004">MELEERRPTEPLYRLGRRPNAWQPPEWFLAHSDGTFGNRFDDPQGYYRVLYASSQRLACFVETLARFRPDLSLLAELDAIEGEDDFVALGTLPRDWLTVRTMGSAEIDGFFADIYGIAWVSQLRRTLAGEALRLGMKDIDLSSLERAEPRRLTQLASRKAYLLNFAGIFYRSRYGQTLENWAIFEPFSLQHAKSKEFYENDPDLLEALRLHGIRFA</sequence>
<reference evidence="2 3" key="1">
    <citation type="submission" date="2019-02" db="EMBL/GenBank/DDBJ databases">
        <title>Genomic Encyclopedia of Archaeal and Bacterial Type Strains, Phase II (KMG-II): from individual species to whole genera.</title>
        <authorList>
            <person name="Goeker M."/>
        </authorList>
    </citation>
    <scope>NUCLEOTIDE SEQUENCE [LARGE SCALE GENOMIC DNA]</scope>
    <source>
        <strain evidence="2 3">DSM 18101</strain>
    </source>
</reference>
<accession>A0A4Q7YG90</accession>
<evidence type="ECO:0000313" key="2">
    <source>
        <dbReference type="EMBL" id="RZU35794.1"/>
    </source>
</evidence>
<dbReference type="AlphaFoldDB" id="A0A4Q7YG90"/>
<protein>
    <submittedName>
        <fullName evidence="2">RES domain-containing protein</fullName>
    </submittedName>
</protein>
<dbReference type="EMBL" id="SHKW01000002">
    <property type="protein sequence ID" value="RZU35794.1"/>
    <property type="molecule type" value="Genomic_DNA"/>
</dbReference>
<evidence type="ECO:0000313" key="3">
    <source>
        <dbReference type="Proteomes" id="UP000292958"/>
    </source>
</evidence>
<dbReference type="Proteomes" id="UP000292958">
    <property type="component" value="Unassembled WGS sequence"/>
</dbReference>
<dbReference type="OrthoDB" id="115217at2"/>
<comment type="caution">
    <text evidence="2">The sequence shown here is derived from an EMBL/GenBank/DDBJ whole genome shotgun (WGS) entry which is preliminary data.</text>
</comment>
<keyword evidence="3" id="KW-1185">Reference proteome</keyword>
<dbReference type="Pfam" id="PF08808">
    <property type="entry name" value="RES"/>
    <property type="match status" value="1"/>
</dbReference>
<gene>
    <name evidence="2" type="ORF">BDD14_5901</name>
</gene>
<proteinExistence type="predicted"/>
<feature type="domain" description="RES" evidence="1">
    <location>
        <begin position="12"/>
        <end position="188"/>
    </location>
</feature>
<name>A0A4Q7YG90_9BACT</name>
<dbReference type="RefSeq" id="WP_130424305.1">
    <property type="nucleotide sequence ID" value="NZ_SHKW01000002.1"/>
</dbReference>
<evidence type="ECO:0000259" key="1">
    <source>
        <dbReference type="Pfam" id="PF08808"/>
    </source>
</evidence>
<organism evidence="2 3">
    <name type="scientific">Edaphobacter modestus</name>
    <dbReference type="NCBI Taxonomy" id="388466"/>
    <lineage>
        <taxon>Bacteria</taxon>
        <taxon>Pseudomonadati</taxon>
        <taxon>Acidobacteriota</taxon>
        <taxon>Terriglobia</taxon>
        <taxon>Terriglobales</taxon>
        <taxon>Acidobacteriaceae</taxon>
        <taxon>Edaphobacter</taxon>
    </lineage>
</organism>